<sequence length="143" mass="16273">MVRFKNRVLLVELIWKDGRIDETLTEANIQSVLRESIALNFGDYGLGICLASQQVKYYNPLTNLCIVRCGREQYKGVLASMTTITTFRYRTVMMHLLHNGGTLASCQRAAIDHNRAVLQNMRLTQAQQKLANEAEEKLQALEL</sequence>
<evidence type="ECO:0000313" key="6">
    <source>
        <dbReference type="EMBL" id="KAK9915984.1"/>
    </source>
</evidence>
<evidence type="ECO:0000256" key="4">
    <source>
        <dbReference type="ARBA" id="ARBA00023242"/>
    </source>
</evidence>
<accession>A0ABR2YVS8</accession>
<comment type="function">
    <text evidence="5">Component of ribonuclease P, a protein complex that generates mature tRNA molecules by cleaving their 5'-ends.</text>
</comment>
<keyword evidence="4" id="KW-0539">Nucleus</keyword>
<dbReference type="Pfam" id="PF01900">
    <property type="entry name" value="RNase_P_Rpp14"/>
    <property type="match status" value="1"/>
</dbReference>
<dbReference type="PANTHER" id="PTHR15441:SF2">
    <property type="entry name" value="RIBONUCLEASE P_MRP PROTEIN SUBUNIT POP5"/>
    <property type="match status" value="1"/>
</dbReference>
<dbReference type="PANTHER" id="PTHR15441">
    <property type="entry name" value="RIBONUCLEASE P PROTEIN SUBUNIT P14"/>
    <property type="match status" value="1"/>
</dbReference>
<comment type="similarity">
    <text evidence="2 5">Belongs to the eukaryotic/archaeal RNase P protein component 2 family.</text>
</comment>
<dbReference type="InterPro" id="IPR016819">
    <property type="entry name" value="RNase_P/MRP_POP5"/>
</dbReference>
<dbReference type="Proteomes" id="UP001491310">
    <property type="component" value="Unassembled WGS sequence"/>
</dbReference>
<comment type="subcellular location">
    <subcellularLocation>
        <location evidence="1">Nucleus</location>
    </subcellularLocation>
</comment>
<proteinExistence type="inferred from homology"/>
<evidence type="ECO:0000256" key="2">
    <source>
        <dbReference type="ARBA" id="ARBA00010800"/>
    </source>
</evidence>
<reference evidence="6 7" key="1">
    <citation type="journal article" date="2024" name="Nat. Commun.">
        <title>Phylogenomics reveals the evolutionary origins of lichenization in chlorophyte algae.</title>
        <authorList>
            <person name="Puginier C."/>
            <person name="Libourel C."/>
            <person name="Otte J."/>
            <person name="Skaloud P."/>
            <person name="Haon M."/>
            <person name="Grisel S."/>
            <person name="Petersen M."/>
            <person name="Berrin J.G."/>
            <person name="Delaux P.M."/>
            <person name="Dal Grande F."/>
            <person name="Keller J."/>
        </authorList>
    </citation>
    <scope>NUCLEOTIDE SEQUENCE [LARGE SCALE GENOMIC DNA]</scope>
    <source>
        <strain evidence="6 7">SAG 216-7</strain>
    </source>
</reference>
<keyword evidence="3 5" id="KW-0819">tRNA processing</keyword>
<dbReference type="InterPro" id="IPR038085">
    <property type="entry name" value="Rnp2-like_sf"/>
</dbReference>
<protein>
    <recommendedName>
        <fullName evidence="5">Ribonuclease P/MRP protein subunit POP5</fullName>
    </recommendedName>
</protein>
<dbReference type="PIRSF" id="PIRSF023803">
    <property type="entry name" value="Ribonuclease_P_prd"/>
    <property type="match status" value="1"/>
</dbReference>
<organism evidence="6 7">
    <name type="scientific">Coccomyxa subellipsoidea</name>
    <dbReference type="NCBI Taxonomy" id="248742"/>
    <lineage>
        <taxon>Eukaryota</taxon>
        <taxon>Viridiplantae</taxon>
        <taxon>Chlorophyta</taxon>
        <taxon>core chlorophytes</taxon>
        <taxon>Trebouxiophyceae</taxon>
        <taxon>Trebouxiophyceae incertae sedis</taxon>
        <taxon>Coccomyxaceae</taxon>
        <taxon>Coccomyxa</taxon>
    </lineage>
</organism>
<dbReference type="Gene3D" id="3.30.70.3250">
    <property type="entry name" value="Ribonuclease P, Pop5 subunit"/>
    <property type="match status" value="1"/>
</dbReference>
<keyword evidence="7" id="KW-1185">Reference proteome</keyword>
<dbReference type="SUPFAM" id="SSF160350">
    <property type="entry name" value="Rnp2-like"/>
    <property type="match status" value="1"/>
</dbReference>
<dbReference type="InterPro" id="IPR002759">
    <property type="entry name" value="Pop5/Rpp14/Rnp2-like"/>
</dbReference>
<evidence type="ECO:0000256" key="3">
    <source>
        <dbReference type="ARBA" id="ARBA00022694"/>
    </source>
</evidence>
<name>A0ABR2YVS8_9CHLO</name>
<evidence type="ECO:0000256" key="1">
    <source>
        <dbReference type="ARBA" id="ARBA00004123"/>
    </source>
</evidence>
<evidence type="ECO:0000313" key="7">
    <source>
        <dbReference type="Proteomes" id="UP001491310"/>
    </source>
</evidence>
<evidence type="ECO:0000256" key="5">
    <source>
        <dbReference type="PIRNR" id="PIRNR023803"/>
    </source>
</evidence>
<comment type="caution">
    <text evidence="6">The sequence shown here is derived from an EMBL/GenBank/DDBJ whole genome shotgun (WGS) entry which is preliminary data.</text>
</comment>
<dbReference type="EMBL" id="JALJOT010000004">
    <property type="protein sequence ID" value="KAK9915984.1"/>
    <property type="molecule type" value="Genomic_DNA"/>
</dbReference>
<gene>
    <name evidence="6" type="ORF">WJX75_006970</name>
</gene>